<evidence type="ECO:0000313" key="11">
    <source>
        <dbReference type="EMBL" id="KAB7513911.1"/>
    </source>
</evidence>
<dbReference type="GO" id="GO:1903806">
    <property type="term" value="P:L-isoleucine import across plasma membrane"/>
    <property type="evidence" value="ECO:0007669"/>
    <property type="project" value="TreeGrafter"/>
</dbReference>
<dbReference type="Pfam" id="PF02653">
    <property type="entry name" value="BPD_transp_2"/>
    <property type="match status" value="1"/>
</dbReference>
<keyword evidence="7 10" id="KW-1133">Transmembrane helix</keyword>
<comment type="similarity">
    <text evidence="9">Belongs to the binding-protein-dependent transport system permease family. LivHM subfamily.</text>
</comment>
<evidence type="ECO:0000313" key="12">
    <source>
        <dbReference type="EMBL" id="KAB7518837.1"/>
    </source>
</evidence>
<feature type="transmembrane region" description="Helical" evidence="10">
    <location>
        <begin position="334"/>
        <end position="357"/>
    </location>
</feature>
<dbReference type="EMBL" id="QMDY01000003">
    <property type="protein sequence ID" value="KAB7518837.1"/>
    <property type="molecule type" value="Genomic_DNA"/>
</dbReference>
<dbReference type="GO" id="GO:0005886">
    <property type="term" value="C:plasma membrane"/>
    <property type="evidence" value="ECO:0007669"/>
    <property type="project" value="UniProtKB-SubCell"/>
</dbReference>
<keyword evidence="14" id="KW-1185">Reference proteome</keyword>
<feature type="transmembrane region" description="Helical" evidence="10">
    <location>
        <begin position="137"/>
        <end position="161"/>
    </location>
</feature>
<comment type="caution">
    <text evidence="11">The sequence shown here is derived from an EMBL/GenBank/DDBJ whole genome shotgun (WGS) entry which is preliminary data.</text>
</comment>
<evidence type="ECO:0000256" key="4">
    <source>
        <dbReference type="ARBA" id="ARBA00022519"/>
    </source>
</evidence>
<dbReference type="RefSeq" id="WP_152134123.1">
    <property type="nucleotide sequence ID" value="NZ_QKKZ01000003.1"/>
</dbReference>
<dbReference type="GO" id="GO:0015190">
    <property type="term" value="F:L-leucine transmembrane transporter activity"/>
    <property type="evidence" value="ECO:0007669"/>
    <property type="project" value="TreeGrafter"/>
</dbReference>
<accession>A0A5N5UJ84</accession>
<keyword evidence="2" id="KW-0813">Transport</keyword>
<name>A0A5N5U7S2_9EURY</name>
<evidence type="ECO:0000256" key="10">
    <source>
        <dbReference type="SAM" id="Phobius"/>
    </source>
</evidence>
<evidence type="ECO:0000256" key="3">
    <source>
        <dbReference type="ARBA" id="ARBA00022475"/>
    </source>
</evidence>
<accession>A0A5N5U7S2</accession>
<dbReference type="InterPro" id="IPR001851">
    <property type="entry name" value="ABC_transp_permease"/>
</dbReference>
<sequence length="369" mass="38150">MGASATTARGRDLLARLGVAVTLGGAVLLLIDLLAQLARVDLWIIGGELAFSQLMNYLWTGLTLGLIIGLAGVGLSLTYSILNFANFAHGDYLTLGAFSGSSAAYVIAGLGTIDLASLILVDAPASDVGMSVTNTPVAVVMGLVVSIVVTIGLGLALDRVVYKPMRNFEGISLLIASIGVAFILRYLAALIFGTGRRGVTAPNEIPSIPVLGVNVNAHQVTILVVAVVAMLAIHLLLQRTKIGKAMRAMADNRDLARITGIPTERMITATWVLGSGLAGASGYMLMLSSGGTLGFNDGYLLLLLIFAAVILGGIGSVYGAIVGGLLIGITSRLALVWVPGEFGRPVAFGLMILFLLFRPSGLFGGVETA</sequence>
<feature type="transmembrane region" description="Helical" evidence="10">
    <location>
        <begin position="266"/>
        <end position="287"/>
    </location>
</feature>
<keyword evidence="6" id="KW-0029">Amino-acid transport</keyword>
<reference evidence="13 14" key="1">
    <citation type="submission" date="2019-10" db="EMBL/GenBank/DDBJ databases">
        <title>Unraveling microbial dark matter from salterns through culturing: the case of the genus Halosegnis.</title>
        <authorList>
            <person name="Duran-Viseras A."/>
            <person name="Andrei A.-S."/>
            <person name="Vera-Gargallo B."/>
            <person name="Ghai R."/>
            <person name="Sanchez-Porro C."/>
            <person name="Ventosa A."/>
        </authorList>
    </citation>
    <scope>NUCLEOTIDE SEQUENCE [LARGE SCALE GENOMIC DNA]</scope>
    <source>
        <strain evidence="11 14">F18-79</strain>
        <strain evidence="12 13">F19-13</strain>
    </source>
</reference>
<dbReference type="EMBL" id="QKKZ01000003">
    <property type="protein sequence ID" value="KAB7513911.1"/>
    <property type="molecule type" value="Genomic_DNA"/>
</dbReference>
<dbReference type="AlphaFoldDB" id="A0A5N5U7S2"/>
<keyword evidence="4" id="KW-0997">Cell inner membrane</keyword>
<evidence type="ECO:0000256" key="2">
    <source>
        <dbReference type="ARBA" id="ARBA00022448"/>
    </source>
</evidence>
<feature type="transmembrane region" description="Helical" evidence="10">
    <location>
        <begin position="299"/>
        <end position="327"/>
    </location>
</feature>
<keyword evidence="3" id="KW-1003">Cell membrane</keyword>
<feature type="transmembrane region" description="Helical" evidence="10">
    <location>
        <begin position="215"/>
        <end position="237"/>
    </location>
</feature>
<evidence type="ECO:0000256" key="7">
    <source>
        <dbReference type="ARBA" id="ARBA00022989"/>
    </source>
</evidence>
<comment type="subcellular location">
    <subcellularLocation>
        <location evidence="1">Cell membrane</location>
        <topology evidence="1">Multi-pass membrane protein</topology>
    </subcellularLocation>
</comment>
<dbReference type="GO" id="GO:0015188">
    <property type="term" value="F:L-isoleucine transmembrane transporter activity"/>
    <property type="evidence" value="ECO:0007669"/>
    <property type="project" value="TreeGrafter"/>
</dbReference>
<dbReference type="Proteomes" id="UP000326207">
    <property type="component" value="Unassembled WGS sequence"/>
</dbReference>
<feature type="transmembrane region" description="Helical" evidence="10">
    <location>
        <begin position="103"/>
        <end position="125"/>
    </location>
</feature>
<dbReference type="GO" id="GO:0015808">
    <property type="term" value="P:L-alanine transport"/>
    <property type="evidence" value="ECO:0007669"/>
    <property type="project" value="TreeGrafter"/>
</dbReference>
<evidence type="ECO:0000256" key="9">
    <source>
        <dbReference type="ARBA" id="ARBA00037998"/>
    </source>
</evidence>
<evidence type="ECO:0000313" key="14">
    <source>
        <dbReference type="Proteomes" id="UP000326865"/>
    </source>
</evidence>
<keyword evidence="5 10" id="KW-0812">Transmembrane</keyword>
<dbReference type="PANTHER" id="PTHR11795:SF371">
    <property type="entry name" value="HIGH-AFFINITY BRANCHED-CHAIN AMINO ACID TRANSPORT SYSTEM PERMEASE PROTEIN LIVH"/>
    <property type="match status" value="1"/>
</dbReference>
<dbReference type="GO" id="GO:0005304">
    <property type="term" value="F:L-valine transmembrane transporter activity"/>
    <property type="evidence" value="ECO:0007669"/>
    <property type="project" value="TreeGrafter"/>
</dbReference>
<feature type="transmembrane region" description="Helical" evidence="10">
    <location>
        <begin position="173"/>
        <end position="195"/>
    </location>
</feature>
<dbReference type="GO" id="GO:0042941">
    <property type="term" value="P:D-alanine transmembrane transport"/>
    <property type="evidence" value="ECO:0007669"/>
    <property type="project" value="TreeGrafter"/>
</dbReference>
<feature type="transmembrane region" description="Helical" evidence="10">
    <location>
        <begin position="13"/>
        <end position="37"/>
    </location>
</feature>
<organism evidence="11 14">
    <name type="scientific">Halosegnis rubeus</name>
    <dbReference type="NCBI Taxonomy" id="2212850"/>
    <lineage>
        <taxon>Archaea</taxon>
        <taxon>Methanobacteriati</taxon>
        <taxon>Methanobacteriota</taxon>
        <taxon>Stenosarchaea group</taxon>
        <taxon>Halobacteria</taxon>
        <taxon>Halobacteriales</taxon>
        <taxon>Natronomonadaceae</taxon>
        <taxon>Halosegnis</taxon>
    </lineage>
</organism>
<evidence type="ECO:0000256" key="5">
    <source>
        <dbReference type="ARBA" id="ARBA00022692"/>
    </source>
</evidence>
<dbReference type="Proteomes" id="UP000326865">
    <property type="component" value="Unassembled WGS sequence"/>
</dbReference>
<evidence type="ECO:0000313" key="13">
    <source>
        <dbReference type="Proteomes" id="UP000326207"/>
    </source>
</evidence>
<evidence type="ECO:0000256" key="1">
    <source>
        <dbReference type="ARBA" id="ARBA00004651"/>
    </source>
</evidence>
<evidence type="ECO:0000256" key="6">
    <source>
        <dbReference type="ARBA" id="ARBA00022970"/>
    </source>
</evidence>
<evidence type="ECO:0000256" key="8">
    <source>
        <dbReference type="ARBA" id="ARBA00023136"/>
    </source>
</evidence>
<dbReference type="PANTHER" id="PTHR11795">
    <property type="entry name" value="BRANCHED-CHAIN AMINO ACID TRANSPORT SYSTEM PERMEASE PROTEIN LIVH"/>
    <property type="match status" value="1"/>
</dbReference>
<keyword evidence="8 10" id="KW-0472">Membrane</keyword>
<feature type="transmembrane region" description="Helical" evidence="10">
    <location>
        <begin position="57"/>
        <end position="82"/>
    </location>
</feature>
<dbReference type="GO" id="GO:0015192">
    <property type="term" value="F:L-phenylalanine transmembrane transporter activity"/>
    <property type="evidence" value="ECO:0007669"/>
    <property type="project" value="TreeGrafter"/>
</dbReference>
<proteinExistence type="inferred from homology"/>
<dbReference type="CDD" id="cd06582">
    <property type="entry name" value="TM_PBP1_LivH_like"/>
    <property type="match status" value="1"/>
</dbReference>
<gene>
    <name evidence="11" type="ORF">DM867_08955</name>
    <name evidence="12" type="ORF">DP108_06650</name>
</gene>
<dbReference type="InterPro" id="IPR052157">
    <property type="entry name" value="BCAA_transport_permease"/>
</dbReference>
<protein>
    <submittedName>
        <fullName evidence="11">Branched-chain amino acid ABC transporter permease</fullName>
    </submittedName>
</protein>